<comment type="caution">
    <text evidence="2">The sequence shown here is derived from an EMBL/GenBank/DDBJ whole genome shotgun (WGS) entry which is preliminary data.</text>
</comment>
<reference evidence="2" key="1">
    <citation type="submission" date="2021-10" db="EMBL/GenBank/DDBJ databases">
        <title>Tropical sea cucumber genome reveals ecological adaptation and Cuvierian tubules defense mechanism.</title>
        <authorList>
            <person name="Chen T."/>
        </authorList>
    </citation>
    <scope>NUCLEOTIDE SEQUENCE</scope>
    <source>
        <strain evidence="2">Nanhai2018</strain>
        <tissue evidence="2">Muscle</tissue>
    </source>
</reference>
<accession>A0A9Q1C1Y3</accession>
<evidence type="ECO:0000256" key="1">
    <source>
        <dbReference type="SAM" id="MobiDB-lite"/>
    </source>
</evidence>
<dbReference type="OrthoDB" id="10012689at2759"/>
<keyword evidence="3" id="KW-1185">Reference proteome</keyword>
<sequence>MTESDVNTSESSTRLLCGYIDHRNLEKTSEIKQRWTVFQGNEKTGFFQLKIFKSDKEKSLKGAYTISKDNFLGLERGEIRGSRSKKKGICTVYLGIILKGGKTICLQESTDSHEEGVPKAVELDNWRSAFLSHFFCESWIVFPKKGLQSQEFQMTLHATSYYLSLVTLSPPRSHKVWNMEDIIQCECQGDLFLFHITGNETGGSFELRAESPQEARHINQTVKRMVSSRRHGSKTGLKLEVPPALPRRSSDVNRYSPSPKLNRKDGMIIPSTTDDDIEEET</sequence>
<dbReference type="Proteomes" id="UP001152320">
    <property type="component" value="Chromosome 8"/>
</dbReference>
<proteinExistence type="predicted"/>
<name>A0A9Q1C1Y3_HOLLE</name>
<evidence type="ECO:0000313" key="2">
    <source>
        <dbReference type="EMBL" id="KAJ8037112.1"/>
    </source>
</evidence>
<feature type="region of interest" description="Disordered" evidence="1">
    <location>
        <begin position="227"/>
        <end position="281"/>
    </location>
</feature>
<dbReference type="EMBL" id="JAIZAY010000008">
    <property type="protein sequence ID" value="KAJ8037112.1"/>
    <property type="molecule type" value="Genomic_DNA"/>
</dbReference>
<dbReference type="AlphaFoldDB" id="A0A9Q1C1Y3"/>
<evidence type="ECO:0000313" key="3">
    <source>
        <dbReference type="Proteomes" id="UP001152320"/>
    </source>
</evidence>
<gene>
    <name evidence="2" type="ORF">HOLleu_17851</name>
</gene>
<protein>
    <submittedName>
        <fullName evidence="2">Uncharacterized protein</fullName>
    </submittedName>
</protein>
<organism evidence="2 3">
    <name type="scientific">Holothuria leucospilota</name>
    <name type="common">Black long sea cucumber</name>
    <name type="synonym">Mertensiothuria leucospilota</name>
    <dbReference type="NCBI Taxonomy" id="206669"/>
    <lineage>
        <taxon>Eukaryota</taxon>
        <taxon>Metazoa</taxon>
        <taxon>Echinodermata</taxon>
        <taxon>Eleutherozoa</taxon>
        <taxon>Echinozoa</taxon>
        <taxon>Holothuroidea</taxon>
        <taxon>Aspidochirotacea</taxon>
        <taxon>Aspidochirotida</taxon>
        <taxon>Holothuriidae</taxon>
        <taxon>Holothuria</taxon>
    </lineage>
</organism>